<dbReference type="InterPro" id="IPR014284">
    <property type="entry name" value="RNA_pol_sigma-70_dom"/>
</dbReference>
<dbReference type="GO" id="GO:0006352">
    <property type="term" value="P:DNA-templated transcription initiation"/>
    <property type="evidence" value="ECO:0007669"/>
    <property type="project" value="InterPro"/>
</dbReference>
<evidence type="ECO:0000256" key="2">
    <source>
        <dbReference type="ARBA" id="ARBA00023015"/>
    </source>
</evidence>
<dbReference type="InterPro" id="IPR013324">
    <property type="entry name" value="RNA_pol_sigma_r3/r4-like"/>
</dbReference>
<dbReference type="Gene3D" id="1.10.10.10">
    <property type="entry name" value="Winged helix-like DNA-binding domain superfamily/Winged helix DNA-binding domain"/>
    <property type="match status" value="1"/>
</dbReference>
<keyword evidence="2" id="KW-0805">Transcription regulation</keyword>
<evidence type="ECO:0000313" key="5">
    <source>
        <dbReference type="EMBL" id="MCZ2571698.1"/>
    </source>
</evidence>
<dbReference type="Pfam" id="PF08281">
    <property type="entry name" value="Sigma70_r4_2"/>
    <property type="match status" value="1"/>
</dbReference>
<dbReference type="InterPro" id="IPR014327">
    <property type="entry name" value="RNA_pol_sigma70_bacteroid"/>
</dbReference>
<dbReference type="NCBIfam" id="TIGR02937">
    <property type="entry name" value="sigma70-ECF"/>
    <property type="match status" value="1"/>
</dbReference>
<dbReference type="InterPro" id="IPR013249">
    <property type="entry name" value="RNA_pol_sigma70_r4_t2"/>
</dbReference>
<dbReference type="Gene3D" id="1.10.1740.10">
    <property type="match status" value="1"/>
</dbReference>
<gene>
    <name evidence="5" type="ORF">O1420_09870</name>
</gene>
<organism evidence="5 6">
    <name type="scientific">Bacteroides fragilis</name>
    <dbReference type="NCBI Taxonomy" id="817"/>
    <lineage>
        <taxon>Bacteria</taxon>
        <taxon>Pseudomonadati</taxon>
        <taxon>Bacteroidota</taxon>
        <taxon>Bacteroidia</taxon>
        <taxon>Bacteroidales</taxon>
        <taxon>Bacteroidaceae</taxon>
        <taxon>Bacteroides</taxon>
    </lineage>
</organism>
<dbReference type="Proteomes" id="UP001078742">
    <property type="component" value="Unassembled WGS sequence"/>
</dbReference>
<comment type="caution">
    <text evidence="5">The sequence shown here is derived from an EMBL/GenBank/DDBJ whole genome shotgun (WGS) entry which is preliminary data.</text>
</comment>
<dbReference type="InterPro" id="IPR039425">
    <property type="entry name" value="RNA_pol_sigma-70-like"/>
</dbReference>
<keyword evidence="3" id="KW-0731">Sigma factor</keyword>
<proteinExistence type="inferred from homology"/>
<comment type="similarity">
    <text evidence="1">Belongs to the sigma-70 factor family. ECF subfamily.</text>
</comment>
<name>A0A9Q4PBZ0_BACFG</name>
<keyword evidence="4" id="KW-0804">Transcription</keyword>
<sequence>MDDLNINSFNALYTLYYRKSFLFAKSYIHDEQVAEDIAAEALIKLWEKLKTDIINSPQAMLLTILKNKSLDYLRLEQNKLNAMSELSELYVRELDIRVSSLEACDPSEIFSEEVNQIIQATLRTLPEQTRKVFKMSRFENKMNKEIAENLGITVKGVEYHISRALKEFRISLKDYLPLFYFFFYFH</sequence>
<accession>A0A9Q4PBZ0</accession>
<dbReference type="GO" id="GO:0003677">
    <property type="term" value="F:DNA binding"/>
    <property type="evidence" value="ECO:0007669"/>
    <property type="project" value="InterPro"/>
</dbReference>
<dbReference type="PANTHER" id="PTHR43133:SF46">
    <property type="entry name" value="RNA POLYMERASE SIGMA-70 FACTOR ECF SUBFAMILY"/>
    <property type="match status" value="1"/>
</dbReference>
<dbReference type="SUPFAM" id="SSF88946">
    <property type="entry name" value="Sigma2 domain of RNA polymerase sigma factors"/>
    <property type="match status" value="1"/>
</dbReference>
<dbReference type="SUPFAM" id="SSF88659">
    <property type="entry name" value="Sigma3 and sigma4 domains of RNA polymerase sigma factors"/>
    <property type="match status" value="1"/>
</dbReference>
<dbReference type="PANTHER" id="PTHR43133">
    <property type="entry name" value="RNA POLYMERASE ECF-TYPE SIGMA FACTO"/>
    <property type="match status" value="1"/>
</dbReference>
<evidence type="ECO:0000256" key="4">
    <source>
        <dbReference type="ARBA" id="ARBA00023163"/>
    </source>
</evidence>
<dbReference type="RefSeq" id="WP_032572493.1">
    <property type="nucleotide sequence ID" value="NZ_CP011073.1"/>
</dbReference>
<dbReference type="GO" id="GO:0016987">
    <property type="term" value="F:sigma factor activity"/>
    <property type="evidence" value="ECO:0007669"/>
    <property type="project" value="UniProtKB-KW"/>
</dbReference>
<evidence type="ECO:0000256" key="3">
    <source>
        <dbReference type="ARBA" id="ARBA00023082"/>
    </source>
</evidence>
<protein>
    <submittedName>
        <fullName evidence="5">RNA polymerase sigma-70 factor</fullName>
    </submittedName>
</protein>
<evidence type="ECO:0000256" key="1">
    <source>
        <dbReference type="ARBA" id="ARBA00010641"/>
    </source>
</evidence>
<dbReference type="EMBL" id="JAPUAV010000005">
    <property type="protein sequence ID" value="MCZ2571698.1"/>
    <property type="molecule type" value="Genomic_DNA"/>
</dbReference>
<dbReference type="InterPro" id="IPR013325">
    <property type="entry name" value="RNA_pol_sigma_r2"/>
</dbReference>
<dbReference type="AlphaFoldDB" id="A0A9Q4PBZ0"/>
<dbReference type="Pfam" id="PF04542">
    <property type="entry name" value="Sigma70_r2"/>
    <property type="match status" value="1"/>
</dbReference>
<dbReference type="NCBIfam" id="TIGR02985">
    <property type="entry name" value="Sig70_bacteroi1"/>
    <property type="match status" value="1"/>
</dbReference>
<reference evidence="5" key="1">
    <citation type="submission" date="2022-12" db="EMBL/GenBank/DDBJ databases">
        <title>Development of a Multilocus Sequence Typing Scheme for Bacteroides fragilis Based on Whole Genome Sequencing Data and Clinical Application.</title>
        <authorList>
            <person name="Nielsen F.D."/>
            <person name="Justesen U.S."/>
        </authorList>
    </citation>
    <scope>NUCLEOTIDE SEQUENCE</scope>
    <source>
        <strain evidence="5">BF_BC_VIB_DK_2012_57</strain>
    </source>
</reference>
<evidence type="ECO:0000313" key="6">
    <source>
        <dbReference type="Proteomes" id="UP001078742"/>
    </source>
</evidence>
<dbReference type="InterPro" id="IPR036388">
    <property type="entry name" value="WH-like_DNA-bd_sf"/>
</dbReference>
<dbReference type="InterPro" id="IPR007627">
    <property type="entry name" value="RNA_pol_sigma70_r2"/>
</dbReference>
<dbReference type="KEGG" id="bfb:VU15_01950"/>